<reference evidence="3 4" key="1">
    <citation type="submission" date="2015-09" db="EMBL/GenBank/DDBJ databases">
        <title>Host preference determinants of Valsa canker pathogens revealed by comparative genomics.</title>
        <authorList>
            <person name="Yin Z."/>
            <person name="Huang L."/>
        </authorList>
    </citation>
    <scope>NUCLEOTIDE SEQUENCE [LARGE SCALE GENOMIC DNA]</scope>
    <source>
        <strain evidence="3 4">YSFL</strain>
    </source>
</reference>
<organism evidence="3 4">
    <name type="scientific">Cytospora chrysosperma</name>
    <name type="common">Cytospora canker fungus</name>
    <name type="synonym">Sphaeria chrysosperma</name>
    <dbReference type="NCBI Taxonomy" id="252740"/>
    <lineage>
        <taxon>Eukaryota</taxon>
        <taxon>Fungi</taxon>
        <taxon>Dikarya</taxon>
        <taxon>Ascomycota</taxon>
        <taxon>Pezizomycotina</taxon>
        <taxon>Sordariomycetes</taxon>
        <taxon>Sordariomycetidae</taxon>
        <taxon>Diaporthales</taxon>
        <taxon>Cytosporaceae</taxon>
        <taxon>Cytospora</taxon>
    </lineage>
</organism>
<keyword evidence="2" id="KW-0732">Signal</keyword>
<keyword evidence="4" id="KW-1185">Reference proteome</keyword>
<feature type="compositionally biased region" description="Low complexity" evidence="1">
    <location>
        <begin position="185"/>
        <end position="205"/>
    </location>
</feature>
<dbReference type="AlphaFoldDB" id="A0A423VJK3"/>
<dbReference type="EMBL" id="LJZO01000045">
    <property type="protein sequence ID" value="ROV91183.1"/>
    <property type="molecule type" value="Genomic_DNA"/>
</dbReference>
<evidence type="ECO:0000313" key="4">
    <source>
        <dbReference type="Proteomes" id="UP000284375"/>
    </source>
</evidence>
<feature type="region of interest" description="Disordered" evidence="1">
    <location>
        <begin position="239"/>
        <end position="261"/>
    </location>
</feature>
<evidence type="ECO:0000256" key="1">
    <source>
        <dbReference type="SAM" id="MobiDB-lite"/>
    </source>
</evidence>
<gene>
    <name evidence="3" type="ORF">VSDG_07874</name>
</gene>
<feature type="region of interest" description="Disordered" evidence="1">
    <location>
        <begin position="29"/>
        <end position="64"/>
    </location>
</feature>
<feature type="compositionally biased region" description="Polar residues" evidence="1">
    <location>
        <begin position="29"/>
        <end position="40"/>
    </location>
</feature>
<dbReference type="Proteomes" id="UP000284375">
    <property type="component" value="Unassembled WGS sequence"/>
</dbReference>
<feature type="region of interest" description="Disordered" evidence="1">
    <location>
        <begin position="152"/>
        <end position="224"/>
    </location>
</feature>
<accession>A0A423VJK3</accession>
<feature type="signal peptide" evidence="2">
    <location>
        <begin position="1"/>
        <end position="19"/>
    </location>
</feature>
<sequence length="261" mass="26628">MKLLNNVSAFLVAIVMVHGAPLSTDTSASLSNNGVAQRSPDSADLAPGTTRDTLLGRDTNGEVGDTHWDEEIEKRGLGSVIAALARILSKEAVSAGADTAAQQLSVPEVQTRGLRGSPSSKPNKGNGEASSWDQEIVNEILSSLMSNGLVYGNPENTTGGEDAVQKRGLKGGKKTIGGSRGGRKSSGSGSGRKSTGKGSSSSPSSSDKKTKTSDQGQSTQDMLINPIDVASGIILDAAMASGTKGPGDPIATATPLRQVKQ</sequence>
<feature type="chain" id="PRO_5019423269" evidence="2">
    <location>
        <begin position="20"/>
        <end position="261"/>
    </location>
</feature>
<proteinExistence type="predicted"/>
<name>A0A423VJK3_CYTCH</name>
<feature type="region of interest" description="Disordered" evidence="1">
    <location>
        <begin position="98"/>
        <end position="132"/>
    </location>
</feature>
<protein>
    <submittedName>
        <fullName evidence="3">Uncharacterized protein</fullName>
    </submittedName>
</protein>
<feature type="compositionally biased region" description="Polar residues" evidence="1">
    <location>
        <begin position="117"/>
        <end position="132"/>
    </location>
</feature>
<comment type="caution">
    <text evidence="3">The sequence shown here is derived from an EMBL/GenBank/DDBJ whole genome shotgun (WGS) entry which is preliminary data.</text>
</comment>
<evidence type="ECO:0000313" key="3">
    <source>
        <dbReference type="EMBL" id="ROV91183.1"/>
    </source>
</evidence>
<evidence type="ECO:0000256" key="2">
    <source>
        <dbReference type="SAM" id="SignalP"/>
    </source>
</evidence>